<dbReference type="PATRIC" id="fig|1423738.3.peg.1708"/>
<proteinExistence type="predicted"/>
<accession>A0A0R2BUQ4</accession>
<dbReference type="AlphaFoldDB" id="A0A0R2BUQ4"/>
<evidence type="ECO:0000313" key="2">
    <source>
        <dbReference type="Proteomes" id="UP000051813"/>
    </source>
</evidence>
<gene>
    <name evidence="1" type="ORF">FC84_GL001681</name>
</gene>
<name>A0A0R2BUQ4_9LACO</name>
<dbReference type="OrthoDB" id="2300563at2"/>
<protein>
    <recommendedName>
        <fullName evidence="3">XRE family transcriptional regulator</fullName>
    </recommendedName>
</protein>
<dbReference type="Proteomes" id="UP000051813">
    <property type="component" value="Unassembled WGS sequence"/>
</dbReference>
<organism evidence="1 2">
    <name type="scientific">Lapidilactobacillus dextrinicus DSM 20335</name>
    <dbReference type="NCBI Taxonomy" id="1423738"/>
    <lineage>
        <taxon>Bacteria</taxon>
        <taxon>Bacillati</taxon>
        <taxon>Bacillota</taxon>
        <taxon>Bacilli</taxon>
        <taxon>Lactobacillales</taxon>
        <taxon>Lactobacillaceae</taxon>
        <taxon>Lapidilactobacillus</taxon>
    </lineage>
</organism>
<reference evidence="1 2" key="1">
    <citation type="journal article" date="2015" name="Genome Announc.">
        <title>Expanding the biotechnology potential of lactobacilli through comparative genomics of 213 strains and associated genera.</title>
        <authorList>
            <person name="Sun Z."/>
            <person name="Harris H.M."/>
            <person name="McCann A."/>
            <person name="Guo C."/>
            <person name="Argimon S."/>
            <person name="Zhang W."/>
            <person name="Yang X."/>
            <person name="Jeffery I.B."/>
            <person name="Cooney J.C."/>
            <person name="Kagawa T.F."/>
            <person name="Liu W."/>
            <person name="Song Y."/>
            <person name="Salvetti E."/>
            <person name="Wrobel A."/>
            <person name="Rasinkangas P."/>
            <person name="Parkhill J."/>
            <person name="Rea M.C."/>
            <person name="O'Sullivan O."/>
            <person name="Ritari J."/>
            <person name="Douillard F.P."/>
            <person name="Paul Ross R."/>
            <person name="Yang R."/>
            <person name="Briner A.E."/>
            <person name="Felis G.E."/>
            <person name="de Vos W.M."/>
            <person name="Barrangou R."/>
            <person name="Klaenhammer T.R."/>
            <person name="Caufield P.W."/>
            <person name="Cui Y."/>
            <person name="Zhang H."/>
            <person name="O'Toole P.W."/>
        </authorList>
    </citation>
    <scope>NUCLEOTIDE SEQUENCE [LARGE SCALE GENOMIC DNA]</scope>
    <source>
        <strain evidence="1 2">DSM 20335</strain>
    </source>
</reference>
<evidence type="ECO:0008006" key="3">
    <source>
        <dbReference type="Google" id="ProtNLM"/>
    </source>
</evidence>
<comment type="caution">
    <text evidence="1">The sequence shown here is derived from an EMBL/GenBank/DDBJ whole genome shotgun (WGS) entry which is preliminary data.</text>
</comment>
<evidence type="ECO:0000313" key="1">
    <source>
        <dbReference type="EMBL" id="KRM79500.1"/>
    </source>
</evidence>
<dbReference type="RefSeq" id="WP_057755884.1">
    <property type="nucleotide sequence ID" value="NZ_AYYK01000004.1"/>
</dbReference>
<keyword evidence="2" id="KW-1185">Reference proteome</keyword>
<sequence>MFIRTETNERAKAILSWLGAHKKQETQTTLAKQFGKSRTFVSLSLNAQSVTKASESLVNDIYEYLQKKYGF</sequence>
<dbReference type="EMBL" id="AYYK01000004">
    <property type="protein sequence ID" value="KRM79500.1"/>
    <property type="molecule type" value="Genomic_DNA"/>
</dbReference>